<organism evidence="1">
    <name type="scientific">uncultured Caudovirales phage</name>
    <dbReference type="NCBI Taxonomy" id="2100421"/>
    <lineage>
        <taxon>Viruses</taxon>
        <taxon>Duplodnaviria</taxon>
        <taxon>Heunggongvirae</taxon>
        <taxon>Uroviricota</taxon>
        <taxon>Caudoviricetes</taxon>
        <taxon>Peduoviridae</taxon>
        <taxon>Maltschvirus</taxon>
        <taxon>Maltschvirus maltsch</taxon>
    </lineage>
</organism>
<sequence>MAQISKGDTFTNGEQVTGARLNQLVDSSVLLVGAITDQPSITANTLEATDTTIVNDAGTLKEATIGDFLNSNLAITTSSITGGAGVDIIVTPAATKKFDVNGALEAESINTIGAVAIGGAATVTGTLGVTGATTLTGGISGNTTVNGNLTIGSGKTLTLDTDPTTNLQAATKAYVDSGSKAACKAWVKFAGATGTVTASYNVTSVTRTTTGTYTVNITTALADANFAVISNCSNATGIGAGWVTITGQTTSSASLYSVYPVSYGGAFINFDPTSVYVAIFGN</sequence>
<evidence type="ECO:0008006" key="2">
    <source>
        <dbReference type="Google" id="ProtNLM"/>
    </source>
</evidence>
<protein>
    <recommendedName>
        <fullName evidence="2">Tail fiber protein</fullName>
    </recommendedName>
</protein>
<gene>
    <name evidence="1" type="ORF">UFOVP1151_28</name>
</gene>
<proteinExistence type="predicted"/>
<evidence type="ECO:0000313" key="1">
    <source>
        <dbReference type="EMBL" id="CAB4186633.1"/>
    </source>
</evidence>
<dbReference type="EMBL" id="LR797097">
    <property type="protein sequence ID" value="CAB4186633.1"/>
    <property type="molecule type" value="Genomic_DNA"/>
</dbReference>
<reference evidence="1" key="1">
    <citation type="submission" date="2020-05" db="EMBL/GenBank/DDBJ databases">
        <authorList>
            <person name="Chiriac C."/>
            <person name="Salcher M."/>
            <person name="Ghai R."/>
            <person name="Kavagutti S V."/>
        </authorList>
    </citation>
    <scope>NUCLEOTIDE SEQUENCE</scope>
</reference>
<name>A0A6J5QQ75_9CAUD</name>
<accession>A0A6J5QQ75</accession>